<dbReference type="AlphaFoldDB" id="A0A2T1LZ19"/>
<dbReference type="InterPro" id="IPR002931">
    <property type="entry name" value="Transglutaminase-like"/>
</dbReference>
<comment type="caution">
    <text evidence="2">The sequence shown here is derived from an EMBL/GenBank/DDBJ whole genome shotgun (WGS) entry which is preliminary data.</text>
</comment>
<dbReference type="SMART" id="SM00460">
    <property type="entry name" value="TGc"/>
    <property type="match status" value="1"/>
</dbReference>
<dbReference type="RefSeq" id="WP_106456512.1">
    <property type="nucleotide sequence ID" value="NZ_PXOH01000007.1"/>
</dbReference>
<proteinExistence type="predicted"/>
<evidence type="ECO:0000313" key="3">
    <source>
        <dbReference type="Proteomes" id="UP000239001"/>
    </source>
</evidence>
<reference evidence="2 3" key="2">
    <citation type="submission" date="2018-03" db="EMBL/GenBank/DDBJ databases">
        <authorList>
            <person name="Keele B.F."/>
        </authorList>
    </citation>
    <scope>NUCLEOTIDE SEQUENCE [LARGE SCALE GENOMIC DNA]</scope>
    <source>
        <strain evidence="2 3">CCALA 016</strain>
    </source>
</reference>
<protein>
    <submittedName>
        <fullName evidence="2">Transglutaminase family protein</fullName>
    </submittedName>
</protein>
<feature type="domain" description="Transglutaminase-like" evidence="1">
    <location>
        <begin position="160"/>
        <end position="220"/>
    </location>
</feature>
<dbReference type="Gene3D" id="3.10.620.30">
    <property type="match status" value="1"/>
</dbReference>
<dbReference type="Gene3D" id="2.60.40.2250">
    <property type="match status" value="1"/>
</dbReference>
<dbReference type="SUPFAM" id="SSF54001">
    <property type="entry name" value="Cysteine proteinases"/>
    <property type="match status" value="1"/>
</dbReference>
<dbReference type="Pfam" id="PF01841">
    <property type="entry name" value="Transglut_core"/>
    <property type="match status" value="1"/>
</dbReference>
<dbReference type="InterPro" id="IPR048930">
    <property type="entry name" value="Bact_transglu_N_2"/>
</dbReference>
<dbReference type="OrthoDB" id="9787782at2"/>
<keyword evidence="3" id="KW-1185">Reference proteome</keyword>
<dbReference type="Pfam" id="PF21295">
    <property type="entry name" value="Bact_transglu_N_2"/>
    <property type="match status" value="1"/>
</dbReference>
<gene>
    <name evidence="2" type="ORF">C7H19_08820</name>
</gene>
<sequence>MKFNVGCELNYSVSSDSIFVFNIAPIRNNHQTILEEKLLITPNLPHEDYVIPNFNSQYFRIQCPAGELAISYQATVESFPMQVDSELLYEVPPAKLPIETLPYLNPSRYCQSDRLSRLTQYEFGNLAPGYSRVTAICNWIYENVAYLSGSTDAQTSAFDTVTERAGVCRDFAHLGIAFCRALNIPARFVSNYSYALYPPDFHAVFEAYLGDRWYLFDPTRLAPIEGLIRIGAGRDAADAAFATIWGSAILQNMKVYADCLDPQPPIHTTKAIANTSN</sequence>
<dbReference type="InterPro" id="IPR038765">
    <property type="entry name" value="Papain-like_cys_pep_sf"/>
</dbReference>
<evidence type="ECO:0000313" key="2">
    <source>
        <dbReference type="EMBL" id="PSF37647.1"/>
    </source>
</evidence>
<dbReference type="PANTHER" id="PTHR33490">
    <property type="entry name" value="BLR5614 PROTEIN-RELATED"/>
    <property type="match status" value="1"/>
</dbReference>
<dbReference type="PANTHER" id="PTHR33490:SF12">
    <property type="entry name" value="BLL5557 PROTEIN"/>
    <property type="match status" value="1"/>
</dbReference>
<dbReference type="EMBL" id="PXOH01000007">
    <property type="protein sequence ID" value="PSF37647.1"/>
    <property type="molecule type" value="Genomic_DNA"/>
</dbReference>
<accession>A0A2T1LZ19</accession>
<reference evidence="2 3" key="1">
    <citation type="submission" date="2018-03" db="EMBL/GenBank/DDBJ databases">
        <title>The ancient ancestry and fast evolution of plastids.</title>
        <authorList>
            <person name="Moore K.R."/>
            <person name="Magnabosco C."/>
            <person name="Momper L."/>
            <person name="Gold D.A."/>
            <person name="Bosak T."/>
            <person name="Fournier G.P."/>
        </authorList>
    </citation>
    <scope>NUCLEOTIDE SEQUENCE [LARGE SCALE GENOMIC DNA]</scope>
    <source>
        <strain evidence="2 3">CCALA 016</strain>
    </source>
</reference>
<organism evidence="2 3">
    <name type="scientific">Aphanothece hegewaldii CCALA 016</name>
    <dbReference type="NCBI Taxonomy" id="2107694"/>
    <lineage>
        <taxon>Bacteria</taxon>
        <taxon>Bacillati</taxon>
        <taxon>Cyanobacteriota</taxon>
        <taxon>Cyanophyceae</taxon>
        <taxon>Oscillatoriophycideae</taxon>
        <taxon>Chroococcales</taxon>
        <taxon>Aphanothecaceae</taxon>
        <taxon>Aphanothece</taxon>
    </lineage>
</organism>
<name>A0A2T1LZ19_9CHRO</name>
<evidence type="ECO:0000259" key="1">
    <source>
        <dbReference type="SMART" id="SM00460"/>
    </source>
</evidence>
<dbReference type="Proteomes" id="UP000239001">
    <property type="component" value="Unassembled WGS sequence"/>
</dbReference>